<gene>
    <name evidence="3" type="ORF">PTSG_02996</name>
</gene>
<feature type="compositionally biased region" description="Basic residues" evidence="2">
    <location>
        <begin position="7"/>
        <end position="16"/>
    </location>
</feature>
<sequence length="539" mass="62525">MSSSRLRSGKGSKHGKTPLLRDERPLIRRERSRRRDELPTRRLDEVDSKIRAELRAQQAAHAAMLKERGNELESENMQLMSMVGILQKQIGQFDDQLETQQKKHTTTVNARRHDQRRASHSSLHAQMLSANARLRRQYHELFEAHTSLVDEHNSMRVENEELKSTVSRLRSLVDDLHDASGRASPSPPRRSSPSRLETKERQRALQKKLYEMQTQQIEEMQAQIDSLQKTVAEQTQANQYLQDERDRYRQMLDDAHAEREDLVTALDESRQLLDEAEATSSATTQETNQEASRLKIRLTEAEAELNRTHEKLAKSVASANAAHQHARQLEPYRDDLTHLLKLSSGDAAVLEEIQHLRAKYLSEALHQHTSTASRAATLLHIDKSAQSWDALLDQAEEFARVCETLDEQRLETIDALVNMTHAVSAPSPRHKTEFIRELQRLARPDVPDPILDSLDEILRLERSLAVHEREQKHLEHQYHHVSEKCKAQRPHYIEFDGAFDLLTSRLEELETQTRTMQQRMRYSRPQPKRQQHRMLAHRP</sequence>
<dbReference type="Proteomes" id="UP000007799">
    <property type="component" value="Unassembled WGS sequence"/>
</dbReference>
<evidence type="ECO:0000256" key="1">
    <source>
        <dbReference type="SAM" id="Coils"/>
    </source>
</evidence>
<protein>
    <submittedName>
        <fullName evidence="3">Uncharacterized protein</fullName>
    </submittedName>
</protein>
<dbReference type="AlphaFoldDB" id="F2U3Y9"/>
<accession>F2U3Y9</accession>
<evidence type="ECO:0000256" key="2">
    <source>
        <dbReference type="SAM" id="MobiDB-lite"/>
    </source>
</evidence>
<evidence type="ECO:0000313" key="3">
    <source>
        <dbReference type="EMBL" id="EGD82333.1"/>
    </source>
</evidence>
<keyword evidence="4" id="KW-1185">Reference proteome</keyword>
<feature type="coiled-coil region" evidence="1">
    <location>
        <begin position="210"/>
        <end position="311"/>
    </location>
</feature>
<dbReference type="EMBL" id="GL832960">
    <property type="protein sequence ID" value="EGD82333.1"/>
    <property type="molecule type" value="Genomic_DNA"/>
</dbReference>
<organism evidence="4">
    <name type="scientific">Salpingoeca rosetta (strain ATCC 50818 / BSB-021)</name>
    <dbReference type="NCBI Taxonomy" id="946362"/>
    <lineage>
        <taxon>Eukaryota</taxon>
        <taxon>Choanoflagellata</taxon>
        <taxon>Craspedida</taxon>
        <taxon>Salpingoecidae</taxon>
        <taxon>Salpingoeca</taxon>
    </lineage>
</organism>
<dbReference type="GeneID" id="16077104"/>
<evidence type="ECO:0000313" key="4">
    <source>
        <dbReference type="Proteomes" id="UP000007799"/>
    </source>
</evidence>
<proteinExistence type="predicted"/>
<feature type="compositionally biased region" description="Basic residues" evidence="2">
    <location>
        <begin position="526"/>
        <end position="539"/>
    </location>
</feature>
<feature type="compositionally biased region" description="Basic and acidic residues" evidence="2">
    <location>
        <begin position="19"/>
        <end position="40"/>
    </location>
</feature>
<dbReference type="RefSeq" id="XP_004996516.1">
    <property type="nucleotide sequence ID" value="XM_004996459.1"/>
</dbReference>
<dbReference type="InParanoid" id="F2U3Y9"/>
<feature type="region of interest" description="Disordered" evidence="2">
    <location>
        <begin position="1"/>
        <end position="40"/>
    </location>
</feature>
<feature type="region of interest" description="Disordered" evidence="2">
    <location>
        <begin position="512"/>
        <end position="539"/>
    </location>
</feature>
<name>F2U3Y9_SALR5</name>
<feature type="region of interest" description="Disordered" evidence="2">
    <location>
        <begin position="176"/>
        <end position="201"/>
    </location>
</feature>
<keyword evidence="1" id="KW-0175">Coiled coil</keyword>
<feature type="region of interest" description="Disordered" evidence="2">
    <location>
        <begin position="104"/>
        <end position="123"/>
    </location>
</feature>
<reference evidence="3" key="1">
    <citation type="submission" date="2009-08" db="EMBL/GenBank/DDBJ databases">
        <title>Annotation of Salpingoeca rosetta.</title>
        <authorList>
            <consortium name="The Broad Institute Genome Sequencing Platform"/>
            <person name="Russ C."/>
            <person name="Cuomo C."/>
            <person name="Burger G."/>
            <person name="Gray M.W."/>
            <person name="Holland P.W.H."/>
            <person name="King N."/>
            <person name="Lang F.B.F."/>
            <person name="Roger A.J."/>
            <person name="Ruiz-Trillo I."/>
            <person name="Young S.K."/>
            <person name="Zeng Q."/>
            <person name="Gargeya S."/>
            <person name="Alvarado L."/>
            <person name="Berlin A."/>
            <person name="Chapman S.B."/>
            <person name="Chen Z."/>
            <person name="Freedman E."/>
            <person name="Gellesch M."/>
            <person name="Goldberg J."/>
            <person name="Griggs A."/>
            <person name="Gujja S."/>
            <person name="Heilman E."/>
            <person name="Heiman D."/>
            <person name="Howarth C."/>
            <person name="Mehta T."/>
            <person name="Neiman D."/>
            <person name="Pearson M."/>
            <person name="Roberts A."/>
            <person name="Saif S."/>
            <person name="Shea T."/>
            <person name="Shenoy N."/>
            <person name="Sisk P."/>
            <person name="Stolte C."/>
            <person name="Sykes S."/>
            <person name="White J."/>
            <person name="Yandava C."/>
            <person name="Haas B."/>
            <person name="Nusbaum C."/>
            <person name="Birren B."/>
        </authorList>
    </citation>
    <scope>NUCLEOTIDE SEQUENCE [LARGE SCALE GENOMIC DNA]</scope>
    <source>
        <strain evidence="3">ATCC 50818</strain>
    </source>
</reference>
<dbReference type="KEGG" id="sre:PTSG_02996"/>